<feature type="signal peptide" evidence="5">
    <location>
        <begin position="1"/>
        <end position="23"/>
    </location>
</feature>
<dbReference type="SUPFAM" id="SSF56935">
    <property type="entry name" value="Porins"/>
    <property type="match status" value="1"/>
</dbReference>
<dbReference type="InterPro" id="IPR008969">
    <property type="entry name" value="CarboxyPept-like_regulatory"/>
</dbReference>
<dbReference type="InterPro" id="IPR036942">
    <property type="entry name" value="Beta-barrel_TonB_sf"/>
</dbReference>
<dbReference type="GO" id="GO:0009279">
    <property type="term" value="C:cell outer membrane"/>
    <property type="evidence" value="ECO:0007669"/>
    <property type="project" value="UniProtKB-SubCell"/>
</dbReference>
<feature type="domain" description="TonB-dependent transporter Oar-like beta-barrel" evidence="6">
    <location>
        <begin position="240"/>
        <end position="1041"/>
    </location>
</feature>
<protein>
    <submittedName>
        <fullName evidence="7">TonB-dependent receptor</fullName>
    </submittedName>
</protein>
<evidence type="ECO:0000259" key="6">
    <source>
        <dbReference type="Pfam" id="PF25183"/>
    </source>
</evidence>
<dbReference type="SUPFAM" id="SSF49464">
    <property type="entry name" value="Carboxypeptidase regulatory domain-like"/>
    <property type="match status" value="1"/>
</dbReference>
<keyword evidence="3" id="KW-0998">Cell outer membrane</keyword>
<dbReference type="Gene3D" id="2.60.40.1120">
    <property type="entry name" value="Carboxypeptidase-like, regulatory domain"/>
    <property type="match status" value="1"/>
</dbReference>
<comment type="subcellular location">
    <subcellularLocation>
        <location evidence="1">Cell outer membrane</location>
    </subcellularLocation>
</comment>
<evidence type="ECO:0000256" key="3">
    <source>
        <dbReference type="ARBA" id="ARBA00023237"/>
    </source>
</evidence>
<keyword evidence="2" id="KW-0472">Membrane</keyword>
<dbReference type="Proteomes" id="UP000886744">
    <property type="component" value="Unassembled WGS sequence"/>
</dbReference>
<gene>
    <name evidence="7" type="ORF">IAC94_05795</name>
</gene>
<dbReference type="Pfam" id="PF25183">
    <property type="entry name" value="OMP_b-brl_4"/>
    <property type="match status" value="1"/>
</dbReference>
<accession>A0A9D1E1S7</accession>
<evidence type="ECO:0000313" key="8">
    <source>
        <dbReference type="Proteomes" id="UP000886744"/>
    </source>
</evidence>
<evidence type="ECO:0000313" key="7">
    <source>
        <dbReference type="EMBL" id="HIR63017.1"/>
    </source>
</evidence>
<evidence type="ECO:0000256" key="2">
    <source>
        <dbReference type="ARBA" id="ARBA00023136"/>
    </source>
</evidence>
<comment type="caution">
    <text evidence="7">The sequence shown here is derived from an EMBL/GenBank/DDBJ whole genome shotgun (WGS) entry which is preliminary data.</text>
</comment>
<name>A0A9D1E1S7_9BACT</name>
<keyword evidence="5" id="KW-0732">Signal</keyword>
<dbReference type="Pfam" id="PF13620">
    <property type="entry name" value="CarboxypepD_reg"/>
    <property type="match status" value="1"/>
</dbReference>
<evidence type="ECO:0000256" key="5">
    <source>
        <dbReference type="SAM" id="SignalP"/>
    </source>
</evidence>
<dbReference type="Gene3D" id="2.40.170.20">
    <property type="entry name" value="TonB-dependent receptor, beta-barrel domain"/>
    <property type="match status" value="1"/>
</dbReference>
<keyword evidence="7" id="KW-0675">Receptor</keyword>
<feature type="region of interest" description="Disordered" evidence="4">
    <location>
        <begin position="308"/>
        <end position="333"/>
    </location>
</feature>
<reference evidence="7" key="1">
    <citation type="submission" date="2020-10" db="EMBL/GenBank/DDBJ databases">
        <authorList>
            <person name="Gilroy R."/>
        </authorList>
    </citation>
    <scope>NUCLEOTIDE SEQUENCE</scope>
    <source>
        <strain evidence="7">ChiHjej13B12-12457</strain>
    </source>
</reference>
<dbReference type="AlphaFoldDB" id="A0A9D1E1S7"/>
<feature type="chain" id="PRO_5039722111" evidence="5">
    <location>
        <begin position="24"/>
        <end position="1111"/>
    </location>
</feature>
<feature type="compositionally biased region" description="Polar residues" evidence="4">
    <location>
        <begin position="392"/>
        <end position="405"/>
    </location>
</feature>
<sequence length="1111" mass="123435">MKSTIRKIALTLLSIFAATAAFAQVTTSSISGKITDESGTDLAGATVIAVHVPSGTQYWTIADSKGNYRLLNILPGGPYTLRVEMLGFRTTEVTDINVALADNFVVNTALQEESMDLDELVVVAESATSNMRSDRSGAVTSLNLRAINSIPVISRDVQDIIKLTPQAYDSGNGPQIGGGTYRQNNFTIDGAAANNAFGIGGTMPAGGSPISMDAIEQISVNVTPYDVRQSGFIGAAMNAVTRSGSNEFQASAYSYFYNEKFRGKWVEGNELTVNPEQHLLVGARVGGPIIKDKLFFFLNFEMERDVEPGPSSVASTPDKPWTGGYGTDNPNVARPSASVMDKLSNYLINEWGYNPGAYQGYSSISPAYKFLARLDWNINNNHKLNIRYNMTKSKYPSQPSTSTSGLADRNSLRGDRQDIEAIYFQNARYFTEQNYSSIAAELNSRFLDGKVNNSLRATYSHQYEPRSTEGGRFPFVDIGVGGYYYTSFGTELFSLGNLRDVNTVTVTDEVIASLGINQLTAGVQYEWNRTKNGFQRFGAGYYSFLFDTEDDLEAAIDKGTLFDNPSQYAITHSFNSDWSQAFPQFDFHQVSLYLQNEMTFNRFKLSYGLRVELPFYPSLDYNFSQQVADATFAEYKGNGGKYDTRQLPSTTVMFSPRIGFNWDILGDRSLVLRGGSGFFTGRLPFVWIVAQAGDAGVIQATTTRLAGDQGMPPFIVDRNEQLNWLYPDGASPVSTSISSISLMAPDLKMPQTWKSSLALDYIMPGDVMLSVEGVYNYDINPVTITNVGLKDPVYSNINNFADNRYVWDGYYEPSLQNAYLLNNSKKGGHYYSITAKAEKHNFYGFDGMIAYTYSNALSYGDGWGDQVYSAWQNASTVNGQNFVELGYAGYVMPHRLIASLSYTAEYARNFATGISIFYEGGPRGRYSYTYTSNIVGDGGADNLIYVPASKDELTFEDYTIPDTDIVYTAAEQAEDFWNYVNNSKYLSSRKGQYAERNGLVAPWTHQFDVRIFQNFYIPQKNGQRHTIQIGLDIENIGNLFNQNWGHFWSSNGTQILEIAKNGYTQGGVSQSAKPVYRFMTNGPSRLTNEFTPSISLSSTWMMQLSLRWIFD</sequence>
<proteinExistence type="predicted"/>
<dbReference type="EMBL" id="DVHI01000073">
    <property type="protein sequence ID" value="HIR63017.1"/>
    <property type="molecule type" value="Genomic_DNA"/>
</dbReference>
<evidence type="ECO:0000256" key="4">
    <source>
        <dbReference type="SAM" id="MobiDB-lite"/>
    </source>
</evidence>
<feature type="region of interest" description="Disordered" evidence="4">
    <location>
        <begin position="392"/>
        <end position="411"/>
    </location>
</feature>
<evidence type="ECO:0000256" key="1">
    <source>
        <dbReference type="ARBA" id="ARBA00004442"/>
    </source>
</evidence>
<reference evidence="7" key="2">
    <citation type="journal article" date="2021" name="PeerJ">
        <title>Extensive microbial diversity within the chicken gut microbiome revealed by metagenomics and culture.</title>
        <authorList>
            <person name="Gilroy R."/>
            <person name="Ravi A."/>
            <person name="Getino M."/>
            <person name="Pursley I."/>
            <person name="Horton D.L."/>
            <person name="Alikhan N.F."/>
            <person name="Baker D."/>
            <person name="Gharbi K."/>
            <person name="Hall N."/>
            <person name="Watson M."/>
            <person name="Adriaenssens E.M."/>
            <person name="Foster-Nyarko E."/>
            <person name="Jarju S."/>
            <person name="Secka A."/>
            <person name="Antonio M."/>
            <person name="Oren A."/>
            <person name="Chaudhuri R.R."/>
            <person name="La Ragione R."/>
            <person name="Hildebrand F."/>
            <person name="Pallen M.J."/>
        </authorList>
    </citation>
    <scope>NUCLEOTIDE SEQUENCE</scope>
    <source>
        <strain evidence="7">ChiHjej13B12-12457</strain>
    </source>
</reference>
<organism evidence="7 8">
    <name type="scientific">Candidatus Coprenecus avistercoris</name>
    <dbReference type="NCBI Taxonomy" id="2840730"/>
    <lineage>
        <taxon>Bacteria</taxon>
        <taxon>Pseudomonadati</taxon>
        <taxon>Bacteroidota</taxon>
        <taxon>Bacteroidia</taxon>
        <taxon>Bacteroidales</taxon>
        <taxon>Rikenellaceae</taxon>
        <taxon>Rikenellaceae incertae sedis</taxon>
        <taxon>Candidatus Coprenecus</taxon>
    </lineage>
</organism>
<dbReference type="InterPro" id="IPR057601">
    <property type="entry name" value="Oar-like_b-barrel"/>
</dbReference>